<sequence>MTLFNRFSNTSNEAAATESAEKAAREAVHRTSRMGSGAEQDRYEAHFGLGSDGLEKIKKVATMKGVGAEQDRYRSHFGLDEERVRAAARSILMAKGEGGEQDRYAMHFGLGADGWARAREMAKAKGEGAEQELYHSHLSLDKTAEKAAHDIKEGIENVKR</sequence>
<organism evidence="2 3">
    <name type="scientific">Westerdykella ornata</name>
    <dbReference type="NCBI Taxonomy" id="318751"/>
    <lineage>
        <taxon>Eukaryota</taxon>
        <taxon>Fungi</taxon>
        <taxon>Dikarya</taxon>
        <taxon>Ascomycota</taxon>
        <taxon>Pezizomycotina</taxon>
        <taxon>Dothideomycetes</taxon>
        <taxon>Pleosporomycetidae</taxon>
        <taxon>Pleosporales</taxon>
        <taxon>Sporormiaceae</taxon>
        <taxon>Westerdykella</taxon>
    </lineage>
</organism>
<evidence type="ECO:0000313" key="3">
    <source>
        <dbReference type="Proteomes" id="UP000800097"/>
    </source>
</evidence>
<proteinExistence type="predicted"/>
<accession>A0A6A6JVP0</accession>
<feature type="compositionally biased region" description="Polar residues" evidence="1">
    <location>
        <begin position="1"/>
        <end position="12"/>
    </location>
</feature>
<dbReference type="OrthoDB" id="67965at2759"/>
<protein>
    <submittedName>
        <fullName evidence="2">Uncharacterized protein</fullName>
    </submittedName>
</protein>
<reference evidence="2" key="1">
    <citation type="journal article" date="2020" name="Stud. Mycol.">
        <title>101 Dothideomycetes genomes: a test case for predicting lifestyles and emergence of pathogens.</title>
        <authorList>
            <person name="Haridas S."/>
            <person name="Albert R."/>
            <person name="Binder M."/>
            <person name="Bloem J."/>
            <person name="Labutti K."/>
            <person name="Salamov A."/>
            <person name="Andreopoulos B."/>
            <person name="Baker S."/>
            <person name="Barry K."/>
            <person name="Bills G."/>
            <person name="Bluhm B."/>
            <person name="Cannon C."/>
            <person name="Castanera R."/>
            <person name="Culley D."/>
            <person name="Daum C."/>
            <person name="Ezra D."/>
            <person name="Gonzalez J."/>
            <person name="Henrissat B."/>
            <person name="Kuo A."/>
            <person name="Liang C."/>
            <person name="Lipzen A."/>
            <person name="Lutzoni F."/>
            <person name="Magnuson J."/>
            <person name="Mondo S."/>
            <person name="Nolan M."/>
            <person name="Ohm R."/>
            <person name="Pangilinan J."/>
            <person name="Park H.-J."/>
            <person name="Ramirez L."/>
            <person name="Alfaro M."/>
            <person name="Sun H."/>
            <person name="Tritt A."/>
            <person name="Yoshinaga Y."/>
            <person name="Zwiers L.-H."/>
            <person name="Turgeon B."/>
            <person name="Goodwin S."/>
            <person name="Spatafora J."/>
            <person name="Crous P."/>
            <person name="Grigoriev I."/>
        </authorList>
    </citation>
    <scope>NUCLEOTIDE SEQUENCE</scope>
    <source>
        <strain evidence="2">CBS 379.55</strain>
    </source>
</reference>
<dbReference type="AlphaFoldDB" id="A0A6A6JVP0"/>
<name>A0A6A6JVP0_WESOR</name>
<keyword evidence="3" id="KW-1185">Reference proteome</keyword>
<dbReference type="RefSeq" id="XP_033657995.1">
    <property type="nucleotide sequence ID" value="XM_033797613.1"/>
</dbReference>
<dbReference type="EMBL" id="ML986485">
    <property type="protein sequence ID" value="KAF2280457.1"/>
    <property type="molecule type" value="Genomic_DNA"/>
</dbReference>
<dbReference type="GeneID" id="54550788"/>
<feature type="region of interest" description="Disordered" evidence="1">
    <location>
        <begin position="1"/>
        <end position="41"/>
    </location>
</feature>
<dbReference type="Proteomes" id="UP000800097">
    <property type="component" value="Unassembled WGS sequence"/>
</dbReference>
<feature type="compositionally biased region" description="Basic and acidic residues" evidence="1">
    <location>
        <begin position="19"/>
        <end position="29"/>
    </location>
</feature>
<evidence type="ECO:0000313" key="2">
    <source>
        <dbReference type="EMBL" id="KAF2280457.1"/>
    </source>
</evidence>
<evidence type="ECO:0000256" key="1">
    <source>
        <dbReference type="SAM" id="MobiDB-lite"/>
    </source>
</evidence>
<gene>
    <name evidence="2" type="ORF">EI97DRAFT_430177</name>
</gene>